<evidence type="ECO:0000256" key="6">
    <source>
        <dbReference type="PROSITE-ProRule" id="PRU00089"/>
    </source>
</evidence>
<feature type="compositionally biased region" description="Polar residues" evidence="7">
    <location>
        <begin position="214"/>
        <end position="230"/>
    </location>
</feature>
<dbReference type="GO" id="GO:0072149">
    <property type="term" value="P:podocyte cell fate commitment"/>
    <property type="evidence" value="ECO:0007669"/>
    <property type="project" value="Ensembl"/>
</dbReference>
<dbReference type="GO" id="GO:0001755">
    <property type="term" value="P:neural crest cell migration"/>
    <property type="evidence" value="ECO:0007669"/>
    <property type="project" value="Ensembl"/>
</dbReference>
<dbReference type="GO" id="GO:0035469">
    <property type="term" value="P:determination of pancreatic left/right asymmetry"/>
    <property type="evidence" value="ECO:0007669"/>
    <property type="project" value="Ensembl"/>
</dbReference>
<dbReference type="Ensembl" id="ENSOSIT00000029325.1">
    <property type="protein sequence ID" value="ENSOSIP00000027821.1"/>
    <property type="gene ID" value="ENSOSIG00000014527.1"/>
</dbReference>
<dbReference type="AlphaFoldDB" id="A0A8C7YHN4"/>
<dbReference type="InterPro" id="IPR001766">
    <property type="entry name" value="Fork_head_dom"/>
</dbReference>
<dbReference type="InterPro" id="IPR018122">
    <property type="entry name" value="TF_fork_head_CS_1"/>
</dbReference>
<dbReference type="GO" id="GO:0001756">
    <property type="term" value="P:somitogenesis"/>
    <property type="evidence" value="ECO:0007669"/>
    <property type="project" value="Ensembl"/>
</dbReference>
<dbReference type="GO" id="GO:0001568">
    <property type="term" value="P:blood vessel development"/>
    <property type="evidence" value="ECO:0007669"/>
    <property type="project" value="Ensembl"/>
</dbReference>
<dbReference type="GO" id="GO:0039021">
    <property type="term" value="P:pronephric glomerulus development"/>
    <property type="evidence" value="ECO:0007669"/>
    <property type="project" value="Ensembl"/>
</dbReference>
<dbReference type="GO" id="GO:0033339">
    <property type="term" value="P:pectoral fin development"/>
    <property type="evidence" value="ECO:0007669"/>
    <property type="project" value="Ensembl"/>
</dbReference>
<feature type="DNA-binding region" description="Fork-head" evidence="6">
    <location>
        <begin position="74"/>
        <end position="168"/>
    </location>
</feature>
<dbReference type="GO" id="GO:0005634">
    <property type="term" value="C:nucleus"/>
    <property type="evidence" value="ECO:0007669"/>
    <property type="project" value="UniProtKB-SubCell"/>
</dbReference>
<dbReference type="GO" id="GO:0048387">
    <property type="term" value="P:negative regulation of retinoic acid receptor signaling pathway"/>
    <property type="evidence" value="ECO:0007669"/>
    <property type="project" value="Ensembl"/>
</dbReference>
<keyword evidence="2" id="KW-0805">Transcription regulation</keyword>
<dbReference type="SUPFAM" id="SSF46785">
    <property type="entry name" value="Winged helix' DNA-binding domain"/>
    <property type="match status" value="1"/>
</dbReference>
<dbReference type="GO" id="GO:0061386">
    <property type="term" value="P:closure of optic fissure"/>
    <property type="evidence" value="ECO:0007669"/>
    <property type="project" value="Ensembl"/>
</dbReference>
<dbReference type="GO" id="GO:0030325">
    <property type="term" value="P:adrenal gland development"/>
    <property type="evidence" value="ECO:0007669"/>
    <property type="project" value="Ensembl"/>
</dbReference>
<feature type="compositionally biased region" description="Low complexity" evidence="7">
    <location>
        <begin position="237"/>
        <end position="256"/>
    </location>
</feature>
<sequence length="431" mass="47665">MQARYSVSSPNSLGVVPYISSDPSYYRAAPGGGYTGMPAPMNMYSHAAHDQYPASMARAYGPYTPQPQPKDMVKPPYSYIALITMAIQNSPDKKVTLNGIYQFIMERFPFYRDNKQGWQNSIRHNLSLNECFVKVPRDDKKPGKGSYWTLDPDSYNMFENGSFLRRRRRFKKKDALKEKEERLQKELPPRQQGREQEQPVQGSQPVRIQDIKTENGTVTPPQANSPSLNTVPKIESPDSSSSMSSGSPHSIPSSRSIVMDSSEQHHGQASTQGFSVDNIMTSLRGSPQGASELSSSLSASSRTAMSLYAGDRANHLAPSTTVDETLPDYSITTTSSSLTHANLNSGQEGHPSHQGRLASWYLNQAGDLGHLGASYPAQQQNFHSVREMFESQRIGLNNSSVNGNNSCQMSFPPSQSIYRTSGAFVYDCSKF</sequence>
<evidence type="ECO:0000313" key="9">
    <source>
        <dbReference type="Ensembl" id="ENSOSIP00000027821.1"/>
    </source>
</evidence>
<dbReference type="InterPro" id="IPR036388">
    <property type="entry name" value="WH-like_DNA-bd_sf"/>
</dbReference>
<feature type="domain" description="Fork-head" evidence="8">
    <location>
        <begin position="74"/>
        <end position="168"/>
    </location>
</feature>
<evidence type="ECO:0000256" key="5">
    <source>
        <dbReference type="ARBA" id="ARBA00023242"/>
    </source>
</evidence>
<feature type="region of interest" description="Disordered" evidence="7">
    <location>
        <begin position="174"/>
        <end position="272"/>
    </location>
</feature>
<proteinExistence type="predicted"/>
<dbReference type="GO" id="GO:0000978">
    <property type="term" value="F:RNA polymerase II cis-regulatory region sequence-specific DNA binding"/>
    <property type="evidence" value="ECO:0007669"/>
    <property type="project" value="TreeGrafter"/>
</dbReference>
<dbReference type="GO" id="GO:0003682">
    <property type="term" value="F:chromatin binding"/>
    <property type="evidence" value="ECO:0007669"/>
    <property type="project" value="Ensembl"/>
</dbReference>
<evidence type="ECO:0000256" key="4">
    <source>
        <dbReference type="ARBA" id="ARBA00023163"/>
    </source>
</evidence>
<evidence type="ECO:0000313" key="10">
    <source>
        <dbReference type="Proteomes" id="UP000694383"/>
    </source>
</evidence>
<dbReference type="GO" id="GO:0000981">
    <property type="term" value="F:DNA-binding transcription factor activity, RNA polymerase II-specific"/>
    <property type="evidence" value="ECO:0007669"/>
    <property type="project" value="TreeGrafter"/>
</dbReference>
<dbReference type="GO" id="GO:0035886">
    <property type="term" value="P:vascular associated smooth muscle cell differentiation"/>
    <property type="evidence" value="ECO:0007669"/>
    <property type="project" value="Ensembl"/>
</dbReference>
<reference evidence="9" key="1">
    <citation type="submission" date="2025-08" db="UniProtKB">
        <authorList>
            <consortium name="Ensembl"/>
        </authorList>
    </citation>
    <scope>IDENTIFICATION</scope>
</reference>
<dbReference type="PROSITE" id="PS00657">
    <property type="entry name" value="FORK_HEAD_1"/>
    <property type="match status" value="1"/>
</dbReference>
<dbReference type="Pfam" id="PF00250">
    <property type="entry name" value="Forkhead"/>
    <property type="match status" value="1"/>
</dbReference>
<dbReference type="PANTHER" id="PTHR11829:SF68">
    <property type="entry name" value="FORKHEAD BOX PROTEIN C1"/>
    <property type="match status" value="1"/>
</dbReference>
<dbReference type="GO" id="GO:0060059">
    <property type="term" value="P:embryonic retina morphogenesis in camera-type eye"/>
    <property type="evidence" value="ECO:0007669"/>
    <property type="project" value="Ensembl"/>
</dbReference>
<dbReference type="CDD" id="cd20044">
    <property type="entry name" value="FH_FOXC1"/>
    <property type="match status" value="1"/>
</dbReference>
<dbReference type="GO" id="GO:0008045">
    <property type="term" value="P:motor neuron axon guidance"/>
    <property type="evidence" value="ECO:0007669"/>
    <property type="project" value="Ensembl"/>
</dbReference>
<dbReference type="GeneTree" id="ENSGT00940000162303"/>
<protein>
    <submittedName>
        <fullName evidence="9">Forkhead box C1a</fullName>
    </submittedName>
</protein>
<comment type="subcellular location">
    <subcellularLocation>
        <location evidence="1 6">Nucleus</location>
    </subcellularLocation>
</comment>
<dbReference type="GO" id="GO:2000583">
    <property type="term" value="P:regulation of platelet-derived growth factor receptor-alpha signaling pathway"/>
    <property type="evidence" value="ECO:0007669"/>
    <property type="project" value="Ensembl"/>
</dbReference>
<feature type="compositionally biased region" description="Basic and acidic residues" evidence="7">
    <location>
        <begin position="174"/>
        <end position="197"/>
    </location>
</feature>
<dbReference type="PRINTS" id="PR00053">
    <property type="entry name" value="FORKHEAD"/>
</dbReference>
<dbReference type="GO" id="GO:0030500">
    <property type="term" value="P:regulation of bone mineralization"/>
    <property type="evidence" value="ECO:0007669"/>
    <property type="project" value="Ensembl"/>
</dbReference>
<keyword evidence="10" id="KW-1185">Reference proteome</keyword>
<dbReference type="GO" id="GO:0040036">
    <property type="term" value="P:regulation of fibroblast growth factor receptor signaling pathway"/>
    <property type="evidence" value="ECO:0007669"/>
    <property type="project" value="Ensembl"/>
</dbReference>
<dbReference type="PROSITE" id="PS00658">
    <property type="entry name" value="FORK_HEAD_2"/>
    <property type="match status" value="1"/>
</dbReference>
<reference evidence="9" key="2">
    <citation type="submission" date="2025-09" db="UniProtKB">
        <authorList>
            <consortium name="Ensembl"/>
        </authorList>
    </citation>
    <scope>IDENTIFICATION</scope>
</reference>
<dbReference type="GO" id="GO:0051216">
    <property type="term" value="P:cartilage development"/>
    <property type="evidence" value="ECO:0007669"/>
    <property type="project" value="Ensembl"/>
</dbReference>
<evidence type="ECO:0000256" key="3">
    <source>
        <dbReference type="ARBA" id="ARBA00023125"/>
    </source>
</evidence>
<dbReference type="PANTHER" id="PTHR11829">
    <property type="entry name" value="FORKHEAD BOX PROTEIN"/>
    <property type="match status" value="1"/>
</dbReference>
<dbReference type="SMART" id="SM00339">
    <property type="entry name" value="FH"/>
    <property type="match status" value="1"/>
</dbReference>
<dbReference type="GO" id="GO:0043114">
    <property type="term" value="P:regulation of vascular permeability"/>
    <property type="evidence" value="ECO:0007669"/>
    <property type="project" value="Ensembl"/>
</dbReference>
<evidence type="ECO:0000256" key="2">
    <source>
        <dbReference type="ARBA" id="ARBA00023015"/>
    </source>
</evidence>
<dbReference type="GO" id="GO:0061371">
    <property type="term" value="P:determination of heart left/right asymmetry"/>
    <property type="evidence" value="ECO:0007669"/>
    <property type="project" value="Ensembl"/>
</dbReference>
<dbReference type="InterPro" id="IPR036390">
    <property type="entry name" value="WH_DNA-bd_sf"/>
</dbReference>
<dbReference type="GO" id="GO:0072015">
    <property type="term" value="P:podocyte development"/>
    <property type="evidence" value="ECO:0007669"/>
    <property type="project" value="Ensembl"/>
</dbReference>
<evidence type="ECO:0000256" key="1">
    <source>
        <dbReference type="ARBA" id="ARBA00004123"/>
    </source>
</evidence>
<dbReference type="GO" id="GO:0061300">
    <property type="term" value="P:cerebellum vasculature development"/>
    <property type="evidence" value="ECO:0007669"/>
    <property type="project" value="Ensembl"/>
</dbReference>
<keyword evidence="4" id="KW-0804">Transcription</keyword>
<dbReference type="FunFam" id="1.10.10.10:FF:000016">
    <property type="entry name" value="Forkhead box protein I1"/>
    <property type="match status" value="1"/>
</dbReference>
<dbReference type="InterPro" id="IPR047391">
    <property type="entry name" value="FOXC1/C2-like_FH"/>
</dbReference>
<dbReference type="Gene3D" id="1.10.10.10">
    <property type="entry name" value="Winged helix-like DNA-binding domain superfamily/Winged helix DNA-binding domain"/>
    <property type="match status" value="1"/>
</dbReference>
<dbReference type="InterPro" id="IPR030456">
    <property type="entry name" value="TF_fork_head_CS_2"/>
</dbReference>
<dbReference type="GO" id="GO:0071910">
    <property type="term" value="P:determination of liver left/right asymmetry"/>
    <property type="evidence" value="ECO:0007669"/>
    <property type="project" value="Ensembl"/>
</dbReference>
<name>A0A8C7YHN4_9TELE</name>
<keyword evidence="3 6" id="KW-0238">DNA-binding</keyword>
<keyword evidence="5 6" id="KW-0539">Nucleus</keyword>
<accession>A0A8C7YHN4</accession>
<dbReference type="GO" id="GO:0008593">
    <property type="term" value="P:regulation of Notch signaling pathway"/>
    <property type="evidence" value="ECO:0007669"/>
    <property type="project" value="Ensembl"/>
</dbReference>
<organism evidence="9 10">
    <name type="scientific">Oryzias sinensis</name>
    <name type="common">Chinese medaka</name>
    <dbReference type="NCBI Taxonomy" id="183150"/>
    <lineage>
        <taxon>Eukaryota</taxon>
        <taxon>Metazoa</taxon>
        <taxon>Chordata</taxon>
        <taxon>Craniata</taxon>
        <taxon>Vertebrata</taxon>
        <taxon>Euteleostomi</taxon>
        <taxon>Actinopterygii</taxon>
        <taxon>Neopterygii</taxon>
        <taxon>Teleostei</taxon>
        <taxon>Neoteleostei</taxon>
        <taxon>Acanthomorphata</taxon>
        <taxon>Ovalentaria</taxon>
        <taxon>Atherinomorphae</taxon>
        <taxon>Beloniformes</taxon>
        <taxon>Adrianichthyidae</taxon>
        <taxon>Oryziinae</taxon>
        <taxon>Oryzias</taxon>
    </lineage>
</organism>
<dbReference type="PROSITE" id="PS50039">
    <property type="entry name" value="FORK_HEAD_3"/>
    <property type="match status" value="1"/>
</dbReference>
<dbReference type="InterPro" id="IPR050211">
    <property type="entry name" value="FOX_domain-containing"/>
</dbReference>
<evidence type="ECO:0000256" key="7">
    <source>
        <dbReference type="SAM" id="MobiDB-lite"/>
    </source>
</evidence>
<evidence type="ECO:0000259" key="8">
    <source>
        <dbReference type="PROSITE" id="PS50039"/>
    </source>
</evidence>
<dbReference type="Proteomes" id="UP000694383">
    <property type="component" value="Unplaced"/>
</dbReference>